<evidence type="ECO:0000256" key="5">
    <source>
        <dbReference type="SAM" id="Phobius"/>
    </source>
</evidence>
<proteinExistence type="predicted"/>
<dbReference type="InterPro" id="IPR003689">
    <property type="entry name" value="ZIP"/>
</dbReference>
<feature type="transmembrane region" description="Helical" evidence="5">
    <location>
        <begin position="166"/>
        <end position="187"/>
    </location>
</feature>
<dbReference type="PANTHER" id="PTHR16950">
    <property type="entry name" value="ZINC TRANSPORTER SLC39A7 HISTIDINE-RICH MEMBRANE PROTEIN KE4"/>
    <property type="match status" value="1"/>
</dbReference>
<organism evidence="6">
    <name type="scientific">anaerobic digester metagenome</name>
    <dbReference type="NCBI Taxonomy" id="1263854"/>
    <lineage>
        <taxon>unclassified sequences</taxon>
        <taxon>metagenomes</taxon>
        <taxon>ecological metagenomes</taxon>
    </lineage>
</organism>
<protein>
    <submittedName>
        <fullName evidence="6">Zinc transporter ZupT</fullName>
    </submittedName>
</protein>
<feature type="transmembrane region" description="Helical" evidence="5">
    <location>
        <begin position="225"/>
        <end position="244"/>
    </location>
</feature>
<gene>
    <name evidence="6" type="ORF">SCFA_890045</name>
</gene>
<evidence type="ECO:0000256" key="4">
    <source>
        <dbReference type="ARBA" id="ARBA00023136"/>
    </source>
</evidence>
<reference evidence="6" key="1">
    <citation type="submission" date="2019-03" db="EMBL/GenBank/DDBJ databases">
        <authorList>
            <person name="Hao L."/>
        </authorList>
    </citation>
    <scope>NUCLEOTIDE SEQUENCE</scope>
</reference>
<dbReference type="PANTHER" id="PTHR16950:SF16">
    <property type="entry name" value="ZINC TRANSPORTER ZIP13"/>
    <property type="match status" value="1"/>
</dbReference>
<dbReference type="Pfam" id="PF02535">
    <property type="entry name" value="Zip"/>
    <property type="match status" value="1"/>
</dbReference>
<name>A0A485M745_9ZZZZ</name>
<dbReference type="GO" id="GO:0046873">
    <property type="term" value="F:metal ion transmembrane transporter activity"/>
    <property type="evidence" value="ECO:0007669"/>
    <property type="project" value="InterPro"/>
</dbReference>
<evidence type="ECO:0000256" key="2">
    <source>
        <dbReference type="ARBA" id="ARBA00022692"/>
    </source>
</evidence>
<feature type="transmembrane region" description="Helical" evidence="5">
    <location>
        <begin position="6"/>
        <end position="28"/>
    </location>
</feature>
<dbReference type="GO" id="GO:0016020">
    <property type="term" value="C:membrane"/>
    <property type="evidence" value="ECO:0007669"/>
    <property type="project" value="UniProtKB-SubCell"/>
</dbReference>
<feature type="transmembrane region" description="Helical" evidence="5">
    <location>
        <begin position="35"/>
        <end position="57"/>
    </location>
</feature>
<dbReference type="EMBL" id="CAADRM010000157">
    <property type="protein sequence ID" value="VFU18714.1"/>
    <property type="molecule type" value="Genomic_DNA"/>
</dbReference>
<feature type="transmembrane region" description="Helical" evidence="5">
    <location>
        <begin position="194"/>
        <end position="213"/>
    </location>
</feature>
<accession>A0A485M745</accession>
<dbReference type="AlphaFoldDB" id="A0A485M745"/>
<feature type="transmembrane region" description="Helical" evidence="5">
    <location>
        <begin position="69"/>
        <end position="87"/>
    </location>
</feature>
<evidence type="ECO:0000256" key="1">
    <source>
        <dbReference type="ARBA" id="ARBA00004141"/>
    </source>
</evidence>
<evidence type="ECO:0000313" key="6">
    <source>
        <dbReference type="EMBL" id="VFU18714.1"/>
    </source>
</evidence>
<sequence>MSALPAILIFGSLMSAIALVGSLTLFLGETTLRRILPLLVAFASGSLIGSAFFLMIPASIEGADNTRGAFLWLAIGFFVFLALEQLLQWHHCHRSPASHTRPISYMLLFADGLHNLIGGLSIGALFISDFRLGLLAWYAAVLHEIPQELGDFGVLVHAGWEKGKALLYNFLSGLSFLLGGLIVYGISSEMSVDFLIPFAAGNFLYIGAVDLVPEFRESPGCGPNIPGSIAWLLGMAILYGTSFLHHP</sequence>
<comment type="subcellular location">
    <subcellularLocation>
        <location evidence="1">Membrane</location>
        <topology evidence="1">Multi-pass membrane protein</topology>
    </subcellularLocation>
</comment>
<feature type="transmembrane region" description="Helical" evidence="5">
    <location>
        <begin position="107"/>
        <end position="127"/>
    </location>
</feature>
<keyword evidence="2 5" id="KW-0812">Transmembrane</keyword>
<evidence type="ECO:0000256" key="3">
    <source>
        <dbReference type="ARBA" id="ARBA00022989"/>
    </source>
</evidence>
<keyword evidence="3 5" id="KW-1133">Transmembrane helix</keyword>
<keyword evidence="4 5" id="KW-0472">Membrane</keyword>